<evidence type="ECO:0000256" key="3">
    <source>
        <dbReference type="ARBA" id="ARBA00023163"/>
    </source>
</evidence>
<keyword evidence="3" id="KW-0804">Transcription</keyword>
<dbReference type="PANTHER" id="PTHR38445:SF7">
    <property type="entry name" value="GNTR-FAMILY TRANSCRIPTIONAL REGULATOR"/>
    <property type="match status" value="1"/>
</dbReference>
<evidence type="ECO:0000313" key="6">
    <source>
        <dbReference type="EMBL" id="KAA8824442.1"/>
    </source>
</evidence>
<dbReference type="OrthoDB" id="4307011at2"/>
<dbReference type="Proteomes" id="UP000345527">
    <property type="component" value="Unassembled WGS sequence"/>
</dbReference>
<dbReference type="SMART" id="SM00345">
    <property type="entry name" value="HTH_GNTR"/>
    <property type="match status" value="1"/>
</dbReference>
<gene>
    <name evidence="6" type="ORF">EM848_01110</name>
    <name evidence="5" type="ORF">EMO90_00415</name>
</gene>
<keyword evidence="1" id="KW-0805">Transcription regulation</keyword>
<evidence type="ECO:0000256" key="1">
    <source>
        <dbReference type="ARBA" id="ARBA00023015"/>
    </source>
</evidence>
<dbReference type="Pfam" id="PF00392">
    <property type="entry name" value="GntR"/>
    <property type="match status" value="1"/>
</dbReference>
<dbReference type="Gene3D" id="1.10.10.10">
    <property type="entry name" value="Winged helix-like DNA-binding domain superfamily/Winged helix DNA-binding domain"/>
    <property type="match status" value="1"/>
</dbReference>
<dbReference type="InterPro" id="IPR000524">
    <property type="entry name" value="Tscrpt_reg_HTH_GntR"/>
</dbReference>
<dbReference type="CDD" id="cd07377">
    <property type="entry name" value="WHTH_GntR"/>
    <property type="match status" value="1"/>
</dbReference>
<sequence length="130" mass="13878">MKITVSETSGKPIYEQIKQQIRAAVLNGDLLPGDPLPSLRKLAGELGISILTITRAYNELAEDGILVNVQGKGTFVADRSADRMREQLTARVGATLDAVCVAAKTAGIPLIDLLGMLEDRYNSTPGPDSK</sequence>
<dbReference type="InterPro" id="IPR036390">
    <property type="entry name" value="WH_DNA-bd_sf"/>
</dbReference>
<dbReference type="Proteomes" id="UP000374630">
    <property type="component" value="Unassembled WGS sequence"/>
</dbReference>
<evidence type="ECO:0000313" key="7">
    <source>
        <dbReference type="Proteomes" id="UP000345527"/>
    </source>
</evidence>
<evidence type="ECO:0000313" key="5">
    <source>
        <dbReference type="EMBL" id="KAA8822496.1"/>
    </source>
</evidence>
<evidence type="ECO:0000256" key="2">
    <source>
        <dbReference type="ARBA" id="ARBA00023125"/>
    </source>
</evidence>
<evidence type="ECO:0000313" key="8">
    <source>
        <dbReference type="Proteomes" id="UP000374630"/>
    </source>
</evidence>
<evidence type="ECO:0000259" key="4">
    <source>
        <dbReference type="PROSITE" id="PS50949"/>
    </source>
</evidence>
<protein>
    <submittedName>
        <fullName evidence="6">GntR family transcriptional regulator</fullName>
    </submittedName>
</protein>
<reference evidence="7 8" key="1">
    <citation type="journal article" date="2019" name="Syst. Appl. Microbiol.">
        <title>Characterization of Bifidobacterium species in feaces of the Egyptian fruit bat: Description of B. vespertilionis sp. nov. and B. rousetti sp. nov.</title>
        <authorList>
            <person name="Modesto M."/>
            <person name="Satti M."/>
            <person name="Watanabe K."/>
            <person name="Puglisi E."/>
            <person name="Morelli L."/>
            <person name="Huang C.-H."/>
            <person name="Liou J.-S."/>
            <person name="Miyashita M."/>
            <person name="Tamura T."/>
            <person name="Saito S."/>
            <person name="Mori K."/>
            <person name="Huang L."/>
            <person name="Sciavilla P."/>
            <person name="Sandri C."/>
            <person name="Spiezio C."/>
            <person name="Vitali F."/>
            <person name="Cavalieri D."/>
            <person name="Perpetuini G."/>
            <person name="Tofalo R."/>
            <person name="Bonetti A."/>
            <person name="Arita M."/>
            <person name="Mattarelli P."/>
        </authorList>
    </citation>
    <scope>NUCLEOTIDE SEQUENCE [LARGE SCALE GENOMIC DNA]</scope>
    <source>
        <strain evidence="5 8">RST16</strain>
        <strain evidence="6 7">RST8</strain>
    </source>
</reference>
<dbReference type="RefSeq" id="WP_150353176.1">
    <property type="nucleotide sequence ID" value="NZ_JAFEJW010000003.1"/>
</dbReference>
<proteinExistence type="predicted"/>
<dbReference type="GO" id="GO:0003700">
    <property type="term" value="F:DNA-binding transcription factor activity"/>
    <property type="evidence" value="ECO:0007669"/>
    <property type="project" value="InterPro"/>
</dbReference>
<name>A0A5J5E0C7_9BIFI</name>
<comment type="caution">
    <text evidence="6">The sequence shown here is derived from an EMBL/GenBank/DDBJ whole genome shotgun (WGS) entry which is preliminary data.</text>
</comment>
<organism evidence="6 7">
    <name type="scientific">Bifidobacterium vespertilionis</name>
    <dbReference type="NCBI Taxonomy" id="2562524"/>
    <lineage>
        <taxon>Bacteria</taxon>
        <taxon>Bacillati</taxon>
        <taxon>Actinomycetota</taxon>
        <taxon>Actinomycetes</taxon>
        <taxon>Bifidobacteriales</taxon>
        <taxon>Bifidobacteriaceae</taxon>
        <taxon>Bifidobacterium</taxon>
    </lineage>
</organism>
<keyword evidence="8" id="KW-1185">Reference proteome</keyword>
<dbReference type="SUPFAM" id="SSF46785">
    <property type="entry name" value="Winged helix' DNA-binding domain"/>
    <property type="match status" value="1"/>
</dbReference>
<keyword evidence="2" id="KW-0238">DNA-binding</keyword>
<dbReference type="InterPro" id="IPR036388">
    <property type="entry name" value="WH-like_DNA-bd_sf"/>
</dbReference>
<accession>A0A5J5E0C7</accession>
<dbReference type="PANTHER" id="PTHR38445">
    <property type="entry name" value="HTH-TYPE TRANSCRIPTIONAL REPRESSOR YTRA"/>
    <property type="match status" value="1"/>
</dbReference>
<dbReference type="PROSITE" id="PS50949">
    <property type="entry name" value="HTH_GNTR"/>
    <property type="match status" value="1"/>
</dbReference>
<dbReference type="EMBL" id="RZNZ01000001">
    <property type="protein sequence ID" value="KAA8822496.1"/>
    <property type="molecule type" value="Genomic_DNA"/>
</dbReference>
<feature type="domain" description="HTH gntR-type" evidence="4">
    <location>
        <begin position="11"/>
        <end position="79"/>
    </location>
</feature>
<dbReference type="GO" id="GO:0003677">
    <property type="term" value="F:DNA binding"/>
    <property type="evidence" value="ECO:0007669"/>
    <property type="project" value="UniProtKB-KW"/>
</dbReference>
<dbReference type="EMBL" id="RZOA01000002">
    <property type="protein sequence ID" value="KAA8824442.1"/>
    <property type="molecule type" value="Genomic_DNA"/>
</dbReference>
<dbReference type="AlphaFoldDB" id="A0A5J5E0C7"/>